<keyword evidence="1" id="KW-0732">Signal</keyword>
<dbReference type="AlphaFoldDB" id="A0A8H4VAI8"/>
<dbReference type="Proteomes" id="UP000562929">
    <property type="component" value="Unassembled WGS sequence"/>
</dbReference>
<name>A0A8H4VAI8_9HYPO</name>
<feature type="signal peptide" evidence="1">
    <location>
        <begin position="1"/>
        <end position="20"/>
    </location>
</feature>
<dbReference type="OrthoDB" id="4941312at2759"/>
<protein>
    <submittedName>
        <fullName evidence="2">Uncharacterized protein</fullName>
    </submittedName>
</protein>
<reference evidence="2 3" key="1">
    <citation type="journal article" date="2020" name="G3 (Bethesda)">
        <title>Genetic Underpinnings of Host Manipulation by Ophiocordyceps as Revealed by Comparative Transcriptomics.</title>
        <authorList>
            <person name="Will I."/>
            <person name="Das B."/>
            <person name="Trinh T."/>
            <person name="Brachmann A."/>
            <person name="Ohm R.A."/>
            <person name="de Bekker C."/>
        </authorList>
    </citation>
    <scope>NUCLEOTIDE SEQUENCE [LARGE SCALE GENOMIC DNA]</scope>
    <source>
        <strain evidence="2 3">EC05</strain>
    </source>
</reference>
<feature type="chain" id="PRO_5034978868" evidence="1">
    <location>
        <begin position="21"/>
        <end position="301"/>
    </location>
</feature>
<accession>A0A8H4VAI8</accession>
<dbReference type="EMBL" id="JAACLJ010000009">
    <property type="protein sequence ID" value="KAF4580938.1"/>
    <property type="molecule type" value="Genomic_DNA"/>
</dbReference>
<keyword evidence="3" id="KW-1185">Reference proteome</keyword>
<gene>
    <name evidence="2" type="ORF">GQ602_007075</name>
</gene>
<evidence type="ECO:0000313" key="3">
    <source>
        <dbReference type="Proteomes" id="UP000562929"/>
    </source>
</evidence>
<evidence type="ECO:0000313" key="2">
    <source>
        <dbReference type="EMBL" id="KAF4580938.1"/>
    </source>
</evidence>
<evidence type="ECO:0000256" key="1">
    <source>
        <dbReference type="SAM" id="SignalP"/>
    </source>
</evidence>
<proteinExistence type="predicted"/>
<organism evidence="2 3">
    <name type="scientific">Ophiocordyceps camponoti-floridani</name>
    <dbReference type="NCBI Taxonomy" id="2030778"/>
    <lineage>
        <taxon>Eukaryota</taxon>
        <taxon>Fungi</taxon>
        <taxon>Dikarya</taxon>
        <taxon>Ascomycota</taxon>
        <taxon>Pezizomycotina</taxon>
        <taxon>Sordariomycetes</taxon>
        <taxon>Hypocreomycetidae</taxon>
        <taxon>Hypocreales</taxon>
        <taxon>Ophiocordycipitaceae</taxon>
        <taxon>Ophiocordyceps</taxon>
    </lineage>
</organism>
<sequence>MKHQRPFLFLVSVCVAAAELRPWLQPPVREVDARRCGGPVGFMDLICGTRRYCEAFDGAMNRTDFAYGSTRECFDHHEPEPAGGAVVVSEPGPLLDWVEAVPEHVDSCVLGIRFITEKMCGTKRYCEALATLGMARAEQRFVSKAECLAAHTPNPNKKGKQKLLPWIAGRDGDRLCGIYGWREDLCGTQRYCDSIDAEPELGDGRFDSAAECYAAHEPRPAGSAARKKSLRMAWHFQHSPRIRQWCVEQRFWNIACGTEGYCEGYDIDFNNTDARFKSRAACLEAFEDRPMLHQVNEVELP</sequence>
<comment type="caution">
    <text evidence="2">The sequence shown here is derived from an EMBL/GenBank/DDBJ whole genome shotgun (WGS) entry which is preliminary data.</text>
</comment>